<gene>
    <name evidence="1" type="ORF">WS70_24275</name>
</gene>
<dbReference type="KEGG" id="buu:WS70_24275"/>
<dbReference type="AlphaFoldDB" id="A0A1B4FMH2"/>
<organism evidence="1 2">
    <name type="scientific">Burkholderia mayonis</name>
    <dbReference type="NCBI Taxonomy" id="1385591"/>
    <lineage>
        <taxon>Bacteria</taxon>
        <taxon>Pseudomonadati</taxon>
        <taxon>Pseudomonadota</taxon>
        <taxon>Betaproteobacteria</taxon>
        <taxon>Burkholderiales</taxon>
        <taxon>Burkholderiaceae</taxon>
        <taxon>Burkholderia</taxon>
        <taxon>pseudomallei group</taxon>
    </lineage>
</organism>
<sequence length="67" mass="7378">MAAALRGIESIMVDDSTQNATRSPRIGGMVLARSTDLRRPGLPPPRTFVFLIRSVDTAIRIVFLHSK</sequence>
<evidence type="ECO:0000313" key="1">
    <source>
        <dbReference type="EMBL" id="AOJ04872.1"/>
    </source>
</evidence>
<dbReference type="Proteomes" id="UP000062519">
    <property type="component" value="Chromosome 2"/>
</dbReference>
<reference evidence="1 2" key="1">
    <citation type="submission" date="2015-12" db="EMBL/GenBank/DDBJ databases">
        <title>Diversity of Burkholderia near neighbor genomes.</title>
        <authorList>
            <person name="Sahl J."/>
            <person name="Wagner D."/>
            <person name="Keim P."/>
        </authorList>
    </citation>
    <scope>NUCLEOTIDE SEQUENCE [LARGE SCALE GENOMIC DNA]</scope>
    <source>
        <strain evidence="1 2">BDU6</strain>
    </source>
</reference>
<accession>A0A1B4FMH2</accession>
<keyword evidence="2" id="KW-1185">Reference proteome</keyword>
<proteinExistence type="predicted"/>
<name>A0A1B4FMH2_9BURK</name>
<dbReference type="EMBL" id="CP013387">
    <property type="protein sequence ID" value="AOJ04872.1"/>
    <property type="molecule type" value="Genomic_DNA"/>
</dbReference>
<evidence type="ECO:0000313" key="2">
    <source>
        <dbReference type="Proteomes" id="UP000062519"/>
    </source>
</evidence>
<protein>
    <submittedName>
        <fullName evidence="1">Uncharacterized protein</fullName>
    </submittedName>
</protein>